<comment type="caution">
    <text evidence="4">The sequence shown here is derived from an EMBL/GenBank/DDBJ whole genome shotgun (WGS) entry which is preliminary data.</text>
</comment>
<reference evidence="5" key="2">
    <citation type="submission" date="2015-09" db="EMBL/GenBank/DDBJ databases">
        <title>Draft genome sequence of a multidrug-resistant Chryseobacterium indologenes isolate from Malaysia.</title>
        <authorList>
            <person name="Yu C.Y."/>
            <person name="Ang G.Y."/>
            <person name="Chan K.-G."/>
        </authorList>
    </citation>
    <scope>NUCLEOTIDE SEQUENCE [LARGE SCALE GENOMIC DNA]</scope>
    <source>
        <strain evidence="5">CI_885</strain>
    </source>
</reference>
<gene>
    <name evidence="4" type="ORF">AOB46_20580</name>
</gene>
<keyword evidence="2" id="KW-0472">Membrane</keyword>
<evidence type="ECO:0000259" key="3">
    <source>
        <dbReference type="Pfam" id="PF00144"/>
    </source>
</evidence>
<dbReference type="PATRIC" id="fig|253.9.peg.2096"/>
<dbReference type="RefSeq" id="WP_062702917.1">
    <property type="nucleotide sequence ID" value="NZ_LJOD01000019.1"/>
</dbReference>
<dbReference type="InterPro" id="IPR012338">
    <property type="entry name" value="Beta-lactam/transpept-like"/>
</dbReference>
<dbReference type="Gene3D" id="3.40.710.10">
    <property type="entry name" value="DD-peptidase/beta-lactamase superfamily"/>
    <property type="match status" value="1"/>
</dbReference>
<evidence type="ECO:0000256" key="2">
    <source>
        <dbReference type="ARBA" id="ARBA00023136"/>
    </source>
</evidence>
<protein>
    <recommendedName>
        <fullName evidence="3">Beta-lactamase-related domain-containing protein</fullName>
    </recommendedName>
</protein>
<dbReference type="Gene3D" id="2.60.40.3620">
    <property type="match status" value="1"/>
</dbReference>
<dbReference type="Pfam" id="PF00144">
    <property type="entry name" value="Beta-lactamase"/>
    <property type="match status" value="1"/>
</dbReference>
<name>A0A0N0IU80_CHRID</name>
<evidence type="ECO:0000256" key="1">
    <source>
        <dbReference type="ARBA" id="ARBA00004370"/>
    </source>
</evidence>
<dbReference type="EMBL" id="LJOD01000019">
    <property type="protein sequence ID" value="KPE49403.1"/>
    <property type="molecule type" value="Genomic_DNA"/>
</dbReference>
<dbReference type="AlphaFoldDB" id="A0A0N0IU80"/>
<dbReference type="PANTHER" id="PTHR46825">
    <property type="entry name" value="D-ALANYL-D-ALANINE-CARBOXYPEPTIDASE/ENDOPEPTIDASE AMPH"/>
    <property type="match status" value="1"/>
</dbReference>
<dbReference type="SUPFAM" id="SSF56601">
    <property type="entry name" value="beta-lactamase/transpeptidase-like"/>
    <property type="match status" value="1"/>
</dbReference>
<evidence type="ECO:0000313" key="4">
    <source>
        <dbReference type="EMBL" id="KPE49403.1"/>
    </source>
</evidence>
<sequence length="540" mass="61249">MKNLLLLLVVMFGLKNLHSQSREEKIDKLISSYYHLNRFNGSVLVAEKGKIFFEKSYGIKNFQTREKNTNQSIYRIYSTTKSFTATVVLLLEKQGKLSLQDKLSKYFPKFPKGDSITIEQLLTHTSGIQNNVNPAETKDEETFLNFISVQPLGFSPGSKWSYSNSNYYLLGYIINKTAGMSYQQAVQKYILDPLGMTSTGFGFKDLKDKNKATGYDFLSKNNSREGVNYDYNHPHAAGAMYSTVEDLYKYEEGLKNFKILDKETLEKAQSRFHNYDYGYGWTVESIQGKTVIGHGGAGPGFLSFFSRIPQDDITVIVLSNTFDGGVPEVYKGIISLLYNHPYHLPKNVKISPEQQNRIKGLYQSADRNLYISAKDESISYFDSKDSSGDTFFAENEKKFYVINYENDKIYFEFEAGKNGEINSLKITKNGKLIREAKKISSSFLWGAVGDSTPNGWNGPDVQLTPNSRNKNILEARNVALKPGNLKFRGNNEWAMELGINEASHLVKYGNNIKITEPGTYDIILDMTNEINPAYHVIKKQ</sequence>
<dbReference type="InterPro" id="IPR001466">
    <property type="entry name" value="Beta-lactam-related"/>
</dbReference>
<evidence type="ECO:0000313" key="5">
    <source>
        <dbReference type="Proteomes" id="UP000037953"/>
    </source>
</evidence>
<dbReference type="GO" id="GO:0016020">
    <property type="term" value="C:membrane"/>
    <property type="evidence" value="ECO:0007669"/>
    <property type="project" value="UniProtKB-SubCell"/>
</dbReference>
<proteinExistence type="predicted"/>
<reference evidence="4 5" key="1">
    <citation type="journal article" date="2015" name="Genom Data">
        <title>Draft genome sequence of a multidrug-resistant Chryseobacterium indologenes isolate from Malaysia.</title>
        <authorList>
            <person name="Yu C.Y."/>
            <person name="Ang G.Y."/>
            <person name="Cheng H.J."/>
            <person name="Cheong Y.M."/>
            <person name="Yin W.F."/>
            <person name="Chan K.G."/>
        </authorList>
    </citation>
    <scope>NUCLEOTIDE SEQUENCE [LARGE SCALE GENOMIC DNA]</scope>
    <source>
        <strain evidence="4 5">CI_885</strain>
    </source>
</reference>
<feature type="domain" description="Beta-lactamase-related" evidence="3">
    <location>
        <begin position="39"/>
        <end position="328"/>
    </location>
</feature>
<dbReference type="Proteomes" id="UP000037953">
    <property type="component" value="Unassembled WGS sequence"/>
</dbReference>
<organism evidence="4 5">
    <name type="scientific">Chryseobacterium indologenes</name>
    <name type="common">Flavobacterium indologenes</name>
    <dbReference type="NCBI Taxonomy" id="253"/>
    <lineage>
        <taxon>Bacteria</taxon>
        <taxon>Pseudomonadati</taxon>
        <taxon>Bacteroidota</taxon>
        <taxon>Flavobacteriia</taxon>
        <taxon>Flavobacteriales</taxon>
        <taxon>Weeksellaceae</taxon>
        <taxon>Chryseobacterium group</taxon>
        <taxon>Chryseobacterium</taxon>
    </lineage>
</organism>
<dbReference type="InterPro" id="IPR050491">
    <property type="entry name" value="AmpC-like"/>
</dbReference>
<accession>A0A0N0IU80</accession>
<comment type="subcellular location">
    <subcellularLocation>
        <location evidence="1">Membrane</location>
    </subcellularLocation>
</comment>
<dbReference type="PANTHER" id="PTHR46825:SF11">
    <property type="entry name" value="PENICILLIN-BINDING PROTEIN 4"/>
    <property type="match status" value="1"/>
</dbReference>